<gene>
    <name evidence="2" type="ORF">NIES267_71600</name>
</gene>
<name>A0A1Z4M2E4_9CYAN</name>
<evidence type="ECO:0000313" key="3">
    <source>
        <dbReference type="Proteomes" id="UP000218418"/>
    </source>
</evidence>
<evidence type="ECO:0000313" key="2">
    <source>
        <dbReference type="EMBL" id="BAY87636.1"/>
    </source>
</evidence>
<reference evidence="2 3" key="1">
    <citation type="submission" date="2017-06" db="EMBL/GenBank/DDBJ databases">
        <title>Genome sequencing of cyanobaciteial culture collection at National Institute for Environmental Studies (NIES).</title>
        <authorList>
            <person name="Hirose Y."/>
            <person name="Shimura Y."/>
            <person name="Fujisawa T."/>
            <person name="Nakamura Y."/>
            <person name="Kawachi M."/>
        </authorList>
    </citation>
    <scope>NUCLEOTIDE SEQUENCE [LARGE SCALE GENOMIC DNA]</scope>
    <source>
        <strain evidence="2 3">NIES-267</strain>
        <plasmid evidence="3">Plasmid1 dna</plasmid>
    </source>
</reference>
<dbReference type="AlphaFoldDB" id="A0A1Z4M2E4"/>
<sequence length="701" mass="76769">MLKKTPNPFTGASPPHTNNQTITNEQFRRYELEAQFRRSKAVFPPTEILEAGDVMGWLQLHVENLLEKSQQNRMHGGFTQLLGLSAGLVSFLSTGTAVAPLAPVAITLGFLGYGASVADSAFRLGRVLPIPFSSFTLQKLAQSTSADGRQALKADENENHERFETMAFLPYNERRELEMLVDYQGMMLELLSNVPEGKRFAIYYVLRQAYVDGGFKSKNIVTEINKLVESVSPDSSLDQHLMHDIKQRLGLLPYEDEAQGGEDIFGFGASFAAPSSFMPTSTVQAPEIPASAMPTVIQDGAGAIHPTDSGEEEPISHEKPQPANTETSTAGVALQDIPLSQRAQEVVKLLVGQGFHIDQILSSQITAIAGAQRGGKGTLAGILAILSKAADPNLTVEYYSAGIDIYPFKCQLTSALEYPNRDMEAADREVAKKLFQRLKELESAPPYSQNNLQLVIDEAMRLFSLMTEEERTWAIIFLLTNFAKTGAGLILVLHSNHLGAVVGSKNTSGMADTFKDGVNFIGCQSQHIKTGLLTSIAVASGRYFKANPNNFGQPLKDGELGEIPNWLKTNKHPGNGQPDPVRTLLALFPELHQEHHSPLSENPSIYDVGKLQVPLPQKQGTDSPGVSDKAAKVLAWLEDKTPNAWFYYRKSGSNERDASFQKFLSRLELCGDNQTPEDIFLELMDAGLVDVSDDGYGIKQL</sequence>
<accession>A0A1Z4M2E4</accession>
<proteinExistence type="predicted"/>
<dbReference type="OrthoDB" id="510508at2"/>
<feature type="compositionally biased region" description="Polar residues" evidence="1">
    <location>
        <begin position="7"/>
        <end position="21"/>
    </location>
</feature>
<keyword evidence="3" id="KW-1185">Reference proteome</keyword>
<feature type="region of interest" description="Disordered" evidence="1">
    <location>
        <begin position="300"/>
        <end position="327"/>
    </location>
</feature>
<geneLocation type="plasmid" evidence="3">
    <name>Plasmid1 dna</name>
</geneLocation>
<dbReference type="Proteomes" id="UP000218418">
    <property type="component" value="Plasmid plasmid1"/>
</dbReference>
<evidence type="ECO:0000256" key="1">
    <source>
        <dbReference type="SAM" id="MobiDB-lite"/>
    </source>
</evidence>
<feature type="region of interest" description="Disordered" evidence="1">
    <location>
        <begin position="1"/>
        <end position="21"/>
    </location>
</feature>
<organism evidence="2 3">
    <name type="scientific">Calothrix parasitica NIES-267</name>
    <dbReference type="NCBI Taxonomy" id="1973488"/>
    <lineage>
        <taxon>Bacteria</taxon>
        <taxon>Bacillati</taxon>
        <taxon>Cyanobacteriota</taxon>
        <taxon>Cyanophyceae</taxon>
        <taxon>Nostocales</taxon>
        <taxon>Calotrichaceae</taxon>
        <taxon>Calothrix</taxon>
    </lineage>
</organism>
<keyword evidence="2" id="KW-0614">Plasmid</keyword>
<dbReference type="EMBL" id="AP018228">
    <property type="protein sequence ID" value="BAY87636.1"/>
    <property type="molecule type" value="Genomic_DNA"/>
</dbReference>
<protein>
    <submittedName>
        <fullName evidence="2">Uncharacterized protein</fullName>
    </submittedName>
</protein>